<evidence type="ECO:0000256" key="2">
    <source>
        <dbReference type="ARBA" id="ARBA00023002"/>
    </source>
</evidence>
<dbReference type="EC" id="1.-.-.-" evidence="4"/>
<sequence length="229" mass="23630">MTYPSGAEPLGAGPTPSAGAPVALVTDCACGVGAAVARRLAAEGMRVVVNCAPGRRAAERLARRLPGSMWRTADVSVREEAEGLVAAVVARYGRLDVLVNSAGAVRRERAADAEVLREVFDVNVLGTWQMCVAAMPYLRAGGDGCVVNVATVTEEDPADGSVPYAVSRTALNNITRMLAALTGSEVRVHAVASGPTDSADPSAPERVAEAVLAMVRTHRPTGQALTGRA</sequence>
<accession>A0ABT7J0C3</accession>
<evidence type="ECO:0000313" key="4">
    <source>
        <dbReference type="EMBL" id="MDL2078300.1"/>
    </source>
</evidence>
<protein>
    <submittedName>
        <fullName evidence="4">SDR family oxidoreductase</fullName>
        <ecNumber evidence="4">1.-.-.-</ecNumber>
    </submittedName>
</protein>
<evidence type="ECO:0000256" key="3">
    <source>
        <dbReference type="RuleBase" id="RU000363"/>
    </source>
</evidence>
<dbReference type="Pfam" id="PF00106">
    <property type="entry name" value="adh_short"/>
    <property type="match status" value="1"/>
</dbReference>
<dbReference type="InterPro" id="IPR002347">
    <property type="entry name" value="SDR_fam"/>
</dbReference>
<dbReference type="Gene3D" id="3.40.50.720">
    <property type="entry name" value="NAD(P)-binding Rossmann-like Domain"/>
    <property type="match status" value="1"/>
</dbReference>
<keyword evidence="5" id="KW-1185">Reference proteome</keyword>
<dbReference type="PRINTS" id="PR00081">
    <property type="entry name" value="GDHRDH"/>
</dbReference>
<evidence type="ECO:0000256" key="1">
    <source>
        <dbReference type="ARBA" id="ARBA00006484"/>
    </source>
</evidence>
<dbReference type="RefSeq" id="WP_093723263.1">
    <property type="nucleotide sequence ID" value="NZ_JASJUS010000015.1"/>
</dbReference>
<dbReference type="PANTHER" id="PTHR43639:SF1">
    <property type="entry name" value="SHORT-CHAIN DEHYDROGENASE_REDUCTASE FAMILY PROTEIN"/>
    <property type="match status" value="1"/>
</dbReference>
<dbReference type="PANTHER" id="PTHR43639">
    <property type="entry name" value="OXIDOREDUCTASE, SHORT-CHAIN DEHYDROGENASE/REDUCTASE FAMILY (AFU_ORTHOLOGUE AFUA_5G02870)"/>
    <property type="match status" value="1"/>
</dbReference>
<dbReference type="SUPFAM" id="SSF51735">
    <property type="entry name" value="NAD(P)-binding Rossmann-fold domains"/>
    <property type="match status" value="1"/>
</dbReference>
<dbReference type="GO" id="GO:0016491">
    <property type="term" value="F:oxidoreductase activity"/>
    <property type="evidence" value="ECO:0007669"/>
    <property type="project" value="UniProtKB-KW"/>
</dbReference>
<comment type="similarity">
    <text evidence="1 3">Belongs to the short-chain dehydrogenases/reductases (SDR) family.</text>
</comment>
<evidence type="ECO:0000313" key="5">
    <source>
        <dbReference type="Proteomes" id="UP001241926"/>
    </source>
</evidence>
<dbReference type="CDD" id="cd05233">
    <property type="entry name" value="SDR_c"/>
    <property type="match status" value="1"/>
</dbReference>
<reference evidence="4 5" key="1">
    <citation type="submission" date="2023-05" db="EMBL/GenBank/DDBJ databases">
        <title>Streptomyces fuscus sp. nov., a brown-black pigment producing actinomyces isolated from dry sand of Sea duck farm.</title>
        <authorList>
            <person name="Xie J."/>
            <person name="Shen N."/>
        </authorList>
    </citation>
    <scope>NUCLEOTIDE SEQUENCE [LARGE SCALE GENOMIC DNA]</scope>
    <source>
        <strain evidence="4 5">GXMU-J15</strain>
    </source>
</reference>
<proteinExistence type="inferred from homology"/>
<dbReference type="Proteomes" id="UP001241926">
    <property type="component" value="Unassembled WGS sequence"/>
</dbReference>
<name>A0ABT7J0C3_9ACTN</name>
<keyword evidence="2 4" id="KW-0560">Oxidoreductase</keyword>
<comment type="caution">
    <text evidence="4">The sequence shown here is derived from an EMBL/GenBank/DDBJ whole genome shotgun (WGS) entry which is preliminary data.</text>
</comment>
<organism evidence="4 5">
    <name type="scientific">Streptomyces fuscus</name>
    <dbReference type="NCBI Taxonomy" id="3048495"/>
    <lineage>
        <taxon>Bacteria</taxon>
        <taxon>Bacillati</taxon>
        <taxon>Actinomycetota</taxon>
        <taxon>Actinomycetes</taxon>
        <taxon>Kitasatosporales</taxon>
        <taxon>Streptomycetaceae</taxon>
        <taxon>Streptomyces</taxon>
    </lineage>
</organism>
<dbReference type="EMBL" id="JASJUS010000015">
    <property type="protein sequence ID" value="MDL2078300.1"/>
    <property type="molecule type" value="Genomic_DNA"/>
</dbReference>
<gene>
    <name evidence="4" type="ORF">QNN03_17850</name>
</gene>
<dbReference type="PRINTS" id="PR00080">
    <property type="entry name" value="SDRFAMILY"/>
</dbReference>
<dbReference type="InterPro" id="IPR036291">
    <property type="entry name" value="NAD(P)-bd_dom_sf"/>
</dbReference>